<name>A0A5E4N7P4_9HEMI</name>
<keyword evidence="2" id="KW-1185">Reference proteome</keyword>
<evidence type="ECO:0000313" key="1">
    <source>
        <dbReference type="EMBL" id="VVC37595.1"/>
    </source>
</evidence>
<proteinExistence type="predicted"/>
<organism evidence="1 2">
    <name type="scientific">Cinara cedri</name>
    <dbReference type="NCBI Taxonomy" id="506608"/>
    <lineage>
        <taxon>Eukaryota</taxon>
        <taxon>Metazoa</taxon>
        <taxon>Ecdysozoa</taxon>
        <taxon>Arthropoda</taxon>
        <taxon>Hexapoda</taxon>
        <taxon>Insecta</taxon>
        <taxon>Pterygota</taxon>
        <taxon>Neoptera</taxon>
        <taxon>Paraneoptera</taxon>
        <taxon>Hemiptera</taxon>
        <taxon>Sternorrhyncha</taxon>
        <taxon>Aphidomorpha</taxon>
        <taxon>Aphidoidea</taxon>
        <taxon>Aphididae</taxon>
        <taxon>Lachninae</taxon>
        <taxon>Cinara</taxon>
    </lineage>
</organism>
<sequence length="89" mass="9693">MNWAIGCLVASGPVPNLTMWLQDVTVAVFGFTGGVTQIIRVDSHQDVGKSGNLEEMSSSLKLTSIGGSFIETFIKFKTVVFKTILNIHY</sequence>
<protein>
    <submittedName>
        <fullName evidence="1">Uncharacterized protein</fullName>
    </submittedName>
</protein>
<evidence type="ECO:0000313" key="2">
    <source>
        <dbReference type="Proteomes" id="UP000325440"/>
    </source>
</evidence>
<dbReference type="EMBL" id="CABPRJ010001450">
    <property type="protein sequence ID" value="VVC37595.1"/>
    <property type="molecule type" value="Genomic_DNA"/>
</dbReference>
<dbReference type="Proteomes" id="UP000325440">
    <property type="component" value="Unassembled WGS sequence"/>
</dbReference>
<dbReference type="AlphaFoldDB" id="A0A5E4N7P4"/>
<reference evidence="1 2" key="1">
    <citation type="submission" date="2019-08" db="EMBL/GenBank/DDBJ databases">
        <authorList>
            <person name="Alioto T."/>
            <person name="Alioto T."/>
            <person name="Gomez Garrido J."/>
        </authorList>
    </citation>
    <scope>NUCLEOTIDE SEQUENCE [LARGE SCALE GENOMIC DNA]</scope>
</reference>
<accession>A0A5E4N7P4</accession>
<gene>
    <name evidence="1" type="ORF">CINCED_3A006665</name>
</gene>